<proteinExistence type="predicted"/>
<dbReference type="AlphaFoldDB" id="A0A2S8JGR3"/>
<dbReference type="Pfam" id="PF10979">
    <property type="entry name" value="DUF2786"/>
    <property type="match status" value="1"/>
</dbReference>
<gene>
    <name evidence="2" type="ORF">C5613_04610</name>
</gene>
<evidence type="ECO:0000259" key="1">
    <source>
        <dbReference type="Pfam" id="PF10979"/>
    </source>
</evidence>
<accession>A0A2S8JGR3</accession>
<evidence type="ECO:0000313" key="3">
    <source>
        <dbReference type="Proteomes" id="UP000239290"/>
    </source>
</evidence>
<protein>
    <recommendedName>
        <fullName evidence="1">DUF2786 domain-containing protein</fullName>
    </recommendedName>
</protein>
<sequence>MHTLPMTPNRTYIRSHHGGFGNGARVFDDEVSPQAAAAVHTLMGELSAAYERGWQPADVVHLARRSKEPSDAALAAALVLHEAERTRAAHRAPRDWVEQLRTIGEQYPDASHLAGRVPVDGPDVRALAAGLLFEDPYHSVYQLTDLSLTWTNLPGWTVLAPPPSTWPVVRVADPAAAVPGETEADAKVLNRIRGLLAKAEATDFAEEAEIFTAKAQELMTRYAINAALLHNQNGVGNTAVHSRRIHLENPYVKEKVHLLTEIGDSNRVRTVWFSSLAIATVVGTPLDLQQVDMLFTSLLVQATRAMQFADADSRSGSRTTSFRKGFLAGFASRIGQRLRDADSRATAEAADEASIAVDDLLPILATKSEAVDAEFDRLFPRTKKARGRAVDANGWYAGQAAADDASLAPGERALRR</sequence>
<dbReference type="Proteomes" id="UP000239290">
    <property type="component" value="Unassembled WGS sequence"/>
</dbReference>
<feature type="domain" description="DUF2786" evidence="1">
    <location>
        <begin position="187"/>
        <end position="225"/>
    </location>
</feature>
<dbReference type="InterPro" id="IPR024498">
    <property type="entry name" value="DUF2786"/>
</dbReference>
<evidence type="ECO:0000313" key="2">
    <source>
        <dbReference type="EMBL" id="PQP26119.1"/>
    </source>
</evidence>
<organism evidence="2 3">
    <name type="scientific">Rhodococcus opacus</name>
    <name type="common">Nocardia opaca</name>
    <dbReference type="NCBI Taxonomy" id="37919"/>
    <lineage>
        <taxon>Bacteria</taxon>
        <taxon>Bacillati</taxon>
        <taxon>Actinomycetota</taxon>
        <taxon>Actinomycetes</taxon>
        <taxon>Mycobacteriales</taxon>
        <taxon>Nocardiaceae</taxon>
        <taxon>Rhodococcus</taxon>
    </lineage>
</organism>
<name>A0A2S8JGR3_RHOOP</name>
<dbReference type="EMBL" id="PUIO01000004">
    <property type="protein sequence ID" value="PQP26119.1"/>
    <property type="molecule type" value="Genomic_DNA"/>
</dbReference>
<reference evidence="3" key="1">
    <citation type="submission" date="2018-02" db="EMBL/GenBank/DDBJ databases">
        <title>Draft genome sequencing of Rhodococcus opacus KU647198.</title>
        <authorList>
            <person name="Zheng B.-X."/>
        </authorList>
    </citation>
    <scope>NUCLEOTIDE SEQUENCE [LARGE SCALE GENOMIC DNA]</scope>
    <source>
        <strain evidence="3">04-OD7</strain>
    </source>
</reference>
<comment type="caution">
    <text evidence="2">The sequence shown here is derived from an EMBL/GenBank/DDBJ whole genome shotgun (WGS) entry which is preliminary data.</text>
</comment>